<evidence type="ECO:0000313" key="3">
    <source>
        <dbReference type="Proteomes" id="UP001165363"/>
    </source>
</evidence>
<dbReference type="Proteomes" id="UP001165363">
    <property type="component" value="Unassembled WGS sequence"/>
</dbReference>
<gene>
    <name evidence="2" type="ORF">LZ536_06525</name>
</gene>
<evidence type="ECO:0000313" key="2">
    <source>
        <dbReference type="EMBL" id="MCL6683555.1"/>
    </source>
</evidence>
<comment type="caution">
    <text evidence="2">The sequence shown here is derived from an EMBL/GenBank/DDBJ whole genome shotgun (WGS) entry which is preliminary data.</text>
</comment>
<sequence>MASNAEGQGIRRGNRMRWIIWGGAAALLLLPAIAMQFPGSGVVWGPEDFIVMGAMLGLACGSYELVARLSDRRAYRAGFGLAILTCFLLVWVNLAVGIIGSDDNPANQIYLAVLGIVIVGAVVVRGRARAMVWVTALAAIAQAVVAGIALGSGLGVEDPNWPLDLMGASGMFVLLWLGSSMLFRLAGRG</sequence>
<keyword evidence="1" id="KW-1133">Transmembrane helix</keyword>
<dbReference type="RefSeq" id="WP_249847560.1">
    <property type="nucleotide sequence ID" value="NZ_JAMGBD010000001.1"/>
</dbReference>
<keyword evidence="1" id="KW-0812">Transmembrane</keyword>
<feature type="transmembrane region" description="Helical" evidence="1">
    <location>
        <begin position="79"/>
        <end position="100"/>
    </location>
</feature>
<feature type="transmembrane region" description="Helical" evidence="1">
    <location>
        <begin position="18"/>
        <end position="37"/>
    </location>
</feature>
<protein>
    <recommendedName>
        <fullName evidence="4">DUF308 domain-containing protein</fullName>
    </recommendedName>
</protein>
<keyword evidence="1" id="KW-0472">Membrane</keyword>
<evidence type="ECO:0000256" key="1">
    <source>
        <dbReference type="SAM" id="Phobius"/>
    </source>
</evidence>
<evidence type="ECO:0008006" key="4">
    <source>
        <dbReference type="Google" id="ProtNLM"/>
    </source>
</evidence>
<keyword evidence="3" id="KW-1185">Reference proteome</keyword>
<organism evidence="2 3">
    <name type="scientific">Sphingomonas alba</name>
    <dbReference type="NCBI Taxonomy" id="2908208"/>
    <lineage>
        <taxon>Bacteria</taxon>
        <taxon>Pseudomonadati</taxon>
        <taxon>Pseudomonadota</taxon>
        <taxon>Alphaproteobacteria</taxon>
        <taxon>Sphingomonadales</taxon>
        <taxon>Sphingomonadaceae</taxon>
        <taxon>Sphingomonas</taxon>
    </lineage>
</organism>
<feature type="transmembrane region" description="Helical" evidence="1">
    <location>
        <begin position="131"/>
        <end position="153"/>
    </location>
</feature>
<accession>A0ABT0RLT2</accession>
<proteinExistence type="predicted"/>
<dbReference type="EMBL" id="JAMGBD010000001">
    <property type="protein sequence ID" value="MCL6683555.1"/>
    <property type="molecule type" value="Genomic_DNA"/>
</dbReference>
<feature type="transmembrane region" description="Helical" evidence="1">
    <location>
        <begin position="106"/>
        <end position="124"/>
    </location>
</feature>
<reference evidence="2" key="1">
    <citation type="submission" date="2022-05" db="EMBL/GenBank/DDBJ databases">
        <authorList>
            <person name="Jo J.-H."/>
            <person name="Im W.-T."/>
        </authorList>
    </citation>
    <scope>NUCLEOTIDE SEQUENCE</scope>
    <source>
        <strain evidence="2">SE158</strain>
    </source>
</reference>
<name>A0ABT0RLT2_9SPHN</name>
<feature type="transmembrane region" description="Helical" evidence="1">
    <location>
        <begin position="165"/>
        <end position="186"/>
    </location>
</feature>
<feature type="transmembrane region" description="Helical" evidence="1">
    <location>
        <begin position="49"/>
        <end position="67"/>
    </location>
</feature>